<name>A0A843U5N2_COLES</name>
<keyword evidence="2" id="KW-1185">Reference proteome</keyword>
<proteinExistence type="predicted"/>
<gene>
    <name evidence="1" type="ORF">Taro_013089</name>
</gene>
<organism evidence="1 2">
    <name type="scientific">Colocasia esculenta</name>
    <name type="common">Wild taro</name>
    <name type="synonym">Arum esculentum</name>
    <dbReference type="NCBI Taxonomy" id="4460"/>
    <lineage>
        <taxon>Eukaryota</taxon>
        <taxon>Viridiplantae</taxon>
        <taxon>Streptophyta</taxon>
        <taxon>Embryophyta</taxon>
        <taxon>Tracheophyta</taxon>
        <taxon>Spermatophyta</taxon>
        <taxon>Magnoliopsida</taxon>
        <taxon>Liliopsida</taxon>
        <taxon>Araceae</taxon>
        <taxon>Aroideae</taxon>
        <taxon>Colocasieae</taxon>
        <taxon>Colocasia</taxon>
    </lineage>
</organism>
<dbReference type="PANTHER" id="PTHR16166:SF130">
    <property type="entry name" value="PROTEIN SORTING-ASSOCIATED PROTEIN, PUTATIVE (DUF1162)-RELATED"/>
    <property type="match status" value="1"/>
</dbReference>
<protein>
    <submittedName>
        <fullName evidence="1">Uncharacterized protein</fullName>
    </submittedName>
</protein>
<dbReference type="OrthoDB" id="428159at2759"/>
<dbReference type="AlphaFoldDB" id="A0A843U5N2"/>
<reference evidence="1" key="1">
    <citation type="submission" date="2017-07" db="EMBL/GenBank/DDBJ databases">
        <title>Taro Niue Genome Assembly and Annotation.</title>
        <authorList>
            <person name="Atibalentja N."/>
            <person name="Keating K."/>
            <person name="Fields C.J."/>
        </authorList>
    </citation>
    <scope>NUCLEOTIDE SEQUENCE</scope>
    <source>
        <strain evidence="1">Niue_2</strain>
        <tissue evidence="1">Leaf</tissue>
    </source>
</reference>
<sequence>MVAGEADVFLYMDELCILFQVLEGILRIVSTISVDFDYSVFFSSREYIRKFISVRKDAINHQMSVGAEDKTLFRQSTQFTTDAHLEFGRVDVILDKSRKKGFTMMKTGSASSSVAYHDQLLLNLPDIGMGICLPPLCIQISCEERHMKLLVDLLEFRSIIFKSQDEMDIFSNDFMIRDIHPSRQLYECFLTSFVLHLSVGYDSNFMSFTDGSAGTGSSSAKPVEKGGVFFPVASKVSVVRSHGSHQGFPSTSLPVPGFCFLAELEVGEIIVADCSMRNLLTGQHSPCRLELLTSSGGGFHTINFDSQGGSFFLETSTLTMFIQSIKAYFLCISCLHLWVSSSSSKQCEKAGALAALNEHVAGPSSLHQRDTKTTVRPKFSSETWKLFYLKSLDVIICQFSITLAVADDPDMVQCLTLEADINLRLTSLERSLSFNILNCTVFSQLLHKNSLSMVEIDNVHSRSRISNGLETCVRCCPRKGIPLGLDNAQSSKAVSEREISLDIDESGSSSLHHPHYILKHLYASIMLKKTTLGSEPTATALQLKSDWMGNGSISGFDLIISLSEIQMLLALFSPLMKMLSTKSGKLLKGSFGSQTQGQTNDPCFTIPDGAIVAIQDLHQHLYLAVEGVGVKYHVVGVLHYSLVGERALFRVKWHKQKPTLFSLSSLDAKDDTGEPLRLNFRPGSGFVEISSNDERGHALWKILPCKADNYGDDDDMEFYSYCTSGKKSFHLVNHKNNSGVAFVDGTPEFVQKPGSPFKLKVFHNLTQAYDAGMHDAPYCSPASSVESNVQGDVPRAEENSSLEGGNLVHMDIMIDRIVFTICHEVSDADDKFPLLRGCIGDVHIIGQILPSKFRFMCTHFIAIDYFNVRRNIWRKIISPVDACIFLHSRFTVKALENVQKGIPTHYYFRIKQVDVSLTELSLDILLFIAGKLNVAGPYALRNSIFCNCCKAKIIEGFLHDKTSTSFTSAIDEACFSTDKGEKRCILWPFFFFWKVDSTTSL</sequence>
<dbReference type="EMBL" id="NMUH01000518">
    <property type="protein sequence ID" value="MQL80622.1"/>
    <property type="molecule type" value="Genomic_DNA"/>
</dbReference>
<comment type="caution">
    <text evidence="1">The sequence shown here is derived from an EMBL/GenBank/DDBJ whole genome shotgun (WGS) entry which is preliminary data.</text>
</comment>
<dbReference type="PANTHER" id="PTHR16166">
    <property type="entry name" value="VACUOLAR PROTEIN SORTING-ASSOCIATED PROTEIN VPS13"/>
    <property type="match status" value="1"/>
</dbReference>
<accession>A0A843U5N2</accession>
<evidence type="ECO:0000313" key="1">
    <source>
        <dbReference type="EMBL" id="MQL80622.1"/>
    </source>
</evidence>
<dbReference type="GO" id="GO:0006623">
    <property type="term" value="P:protein targeting to vacuole"/>
    <property type="evidence" value="ECO:0007669"/>
    <property type="project" value="TreeGrafter"/>
</dbReference>
<dbReference type="InterPro" id="IPR026847">
    <property type="entry name" value="VPS13"/>
</dbReference>
<dbReference type="Proteomes" id="UP000652761">
    <property type="component" value="Unassembled WGS sequence"/>
</dbReference>
<evidence type="ECO:0000313" key="2">
    <source>
        <dbReference type="Proteomes" id="UP000652761"/>
    </source>
</evidence>
<dbReference type="GO" id="GO:0045053">
    <property type="term" value="P:protein retention in Golgi apparatus"/>
    <property type="evidence" value="ECO:0007669"/>
    <property type="project" value="TreeGrafter"/>
</dbReference>